<feature type="region of interest" description="Disordered" evidence="1">
    <location>
        <begin position="1"/>
        <end position="68"/>
    </location>
</feature>
<dbReference type="InParanoid" id="A0A078B0V0"/>
<evidence type="ECO:0000256" key="1">
    <source>
        <dbReference type="SAM" id="MobiDB-lite"/>
    </source>
</evidence>
<feature type="transmembrane region" description="Helical" evidence="2">
    <location>
        <begin position="546"/>
        <end position="567"/>
    </location>
</feature>
<proteinExistence type="predicted"/>
<name>A0A078B0V0_STYLE</name>
<evidence type="ECO:0000313" key="3">
    <source>
        <dbReference type="EMBL" id="CDW86982.1"/>
    </source>
</evidence>
<dbReference type="Proteomes" id="UP000039865">
    <property type="component" value="Unassembled WGS sequence"/>
</dbReference>
<feature type="transmembrane region" description="Helical" evidence="2">
    <location>
        <begin position="455"/>
        <end position="482"/>
    </location>
</feature>
<gene>
    <name evidence="3" type="primary">Contig12780.g13629</name>
    <name evidence="3" type="ORF">STYLEM_16083</name>
</gene>
<feature type="compositionally biased region" description="Basic and acidic residues" evidence="1">
    <location>
        <begin position="1"/>
        <end position="11"/>
    </location>
</feature>
<dbReference type="OMA" id="YFYEIDV"/>
<dbReference type="EMBL" id="CCKQ01015182">
    <property type="protein sequence ID" value="CDW86982.1"/>
    <property type="molecule type" value="Genomic_DNA"/>
</dbReference>
<keyword evidence="4" id="KW-1185">Reference proteome</keyword>
<sequence>MEISSELERVLSNDQTSAPQLQTSKNSGSGRYDIERDILNEMKEFTEKQKWDDSMSNDSNLDEGPDDLENTGQHLQYLSTKALSRKRSQNKKNLNLHLIQSRNSNKVENLTCEELFIKMKKEMIKLCNDPFNIEDMIISDSYVYFKIGRFFKFFAYHFLYFFITGPLTFIFLLPFENLTFQRNMGFYGFSTSSFFQTFHWLFLNIAFYSNLILDKDEILEPVEILMALIVTLMRCFIVAIRYATTTDSRIQLQSEKIFTQDENSNEFLGVGWRDIRPNQLDGEIKHSMIRNEVENGLFHFKFLVKINEEYLQRFSDYDYHKNKEYDFELEKKKVNFYVNLLVQASQKITLRSSGRNSIVAPSPKIINEKNKFFEEKHSFLEIPEKADLYRVTSGRLFLKELLLSSKVLTKILSKNIIMIVSLIHALLPFVINLLNTLNSEHIDEIQFKKYYSPLFWVYTILLFITNFLIYYVNLVFLEIGVIDMKRKKFTMKLMEAILEPNRFKLKKYEKVFPLLNYFDPQTLLSWMDMRIMILDVGRRFTIRIELYASVYLIVYSAFGAFYLCWFFEVLDFKFSTPLVVMGAFELLNFFYFIYCMFYTGAIINEITTKQILRVSELRNVLERLIVDWDRIMSPVQIKCNNLLNKTFKDAQLYFQYIHQDFGQKHCMRILNRSMDVLEIIQDRLDKEQLYNPIRILGIPLNKTIMQAINTSLLSLAAAMTNKKTGILQ</sequence>
<feature type="transmembrane region" description="Helical" evidence="2">
    <location>
        <begin position="579"/>
        <end position="603"/>
    </location>
</feature>
<feature type="transmembrane region" description="Helical" evidence="2">
    <location>
        <begin position="153"/>
        <end position="173"/>
    </location>
</feature>
<feature type="transmembrane region" description="Helical" evidence="2">
    <location>
        <begin position="416"/>
        <end position="435"/>
    </location>
</feature>
<dbReference type="OrthoDB" id="312646at2759"/>
<evidence type="ECO:0000256" key="2">
    <source>
        <dbReference type="SAM" id="Phobius"/>
    </source>
</evidence>
<keyword evidence="2" id="KW-1133">Transmembrane helix</keyword>
<feature type="transmembrane region" description="Helical" evidence="2">
    <location>
        <begin position="185"/>
        <end position="212"/>
    </location>
</feature>
<feature type="transmembrane region" description="Helical" evidence="2">
    <location>
        <begin position="224"/>
        <end position="243"/>
    </location>
</feature>
<keyword evidence="2" id="KW-0472">Membrane</keyword>
<organism evidence="3 4">
    <name type="scientific">Stylonychia lemnae</name>
    <name type="common">Ciliate</name>
    <dbReference type="NCBI Taxonomy" id="5949"/>
    <lineage>
        <taxon>Eukaryota</taxon>
        <taxon>Sar</taxon>
        <taxon>Alveolata</taxon>
        <taxon>Ciliophora</taxon>
        <taxon>Intramacronucleata</taxon>
        <taxon>Spirotrichea</taxon>
        <taxon>Stichotrichia</taxon>
        <taxon>Sporadotrichida</taxon>
        <taxon>Oxytrichidae</taxon>
        <taxon>Stylonychinae</taxon>
        <taxon>Stylonychia</taxon>
    </lineage>
</organism>
<feature type="compositionally biased region" description="Basic and acidic residues" evidence="1">
    <location>
        <begin position="32"/>
        <end position="53"/>
    </location>
</feature>
<dbReference type="AlphaFoldDB" id="A0A078B0V0"/>
<feature type="compositionally biased region" description="Polar residues" evidence="1">
    <location>
        <begin position="12"/>
        <end position="29"/>
    </location>
</feature>
<keyword evidence="2" id="KW-0812">Transmembrane</keyword>
<accession>A0A078B0V0</accession>
<protein>
    <submittedName>
        <fullName evidence="3">Uncharacterized protein</fullName>
    </submittedName>
</protein>
<evidence type="ECO:0000313" key="4">
    <source>
        <dbReference type="Proteomes" id="UP000039865"/>
    </source>
</evidence>
<reference evidence="3 4" key="1">
    <citation type="submission" date="2014-06" db="EMBL/GenBank/DDBJ databases">
        <authorList>
            <person name="Swart Estienne"/>
        </authorList>
    </citation>
    <scope>NUCLEOTIDE SEQUENCE [LARGE SCALE GENOMIC DNA]</scope>
    <source>
        <strain evidence="3 4">130c</strain>
    </source>
</reference>